<dbReference type="PANTHER" id="PTHR42707">
    <property type="entry name" value="ACYL-COA DEHYDROGENASE"/>
    <property type="match status" value="1"/>
</dbReference>
<dbReference type="SUPFAM" id="SSF56645">
    <property type="entry name" value="Acyl-CoA dehydrogenase NM domain-like"/>
    <property type="match status" value="1"/>
</dbReference>
<proteinExistence type="inferred from homology"/>
<dbReference type="PROSITE" id="PS00073">
    <property type="entry name" value="ACYL_COA_DH_2"/>
    <property type="match status" value="1"/>
</dbReference>
<keyword evidence="3 5" id="KW-0285">Flavoprotein</keyword>
<dbReference type="SUPFAM" id="SSF47203">
    <property type="entry name" value="Acyl-CoA dehydrogenase C-terminal domain-like"/>
    <property type="match status" value="1"/>
</dbReference>
<comment type="cofactor">
    <cofactor evidence="1 5">
        <name>FAD</name>
        <dbReference type="ChEBI" id="CHEBI:57692"/>
    </cofactor>
</comment>
<dbReference type="EMBL" id="JAGIOE010000001">
    <property type="protein sequence ID" value="MBP2373103.1"/>
    <property type="molecule type" value="Genomic_DNA"/>
</dbReference>
<keyword evidence="5" id="KW-0560">Oxidoreductase</keyword>
<dbReference type="InterPro" id="IPR052904">
    <property type="entry name" value="Acyl-CoA_dehydrogenase-like"/>
</dbReference>
<evidence type="ECO:0000259" key="6">
    <source>
        <dbReference type="Pfam" id="PF00441"/>
    </source>
</evidence>
<dbReference type="Pfam" id="PF18158">
    <property type="entry name" value="AidB_N"/>
    <property type="match status" value="1"/>
</dbReference>
<evidence type="ECO:0000313" key="9">
    <source>
        <dbReference type="EMBL" id="MBP2373103.1"/>
    </source>
</evidence>
<dbReference type="Gene3D" id="6.10.250.600">
    <property type="match status" value="1"/>
</dbReference>
<dbReference type="Proteomes" id="UP000766570">
    <property type="component" value="Unassembled WGS sequence"/>
</dbReference>
<comment type="caution">
    <text evidence="9">The sequence shown here is derived from an EMBL/GenBank/DDBJ whole genome shotgun (WGS) entry which is preliminary data.</text>
</comment>
<comment type="similarity">
    <text evidence="2 5">Belongs to the acyl-CoA dehydrogenase family.</text>
</comment>
<keyword evidence="4 5" id="KW-0274">FAD</keyword>
<evidence type="ECO:0000256" key="1">
    <source>
        <dbReference type="ARBA" id="ARBA00001974"/>
    </source>
</evidence>
<dbReference type="PANTHER" id="PTHR42707:SF2">
    <property type="entry name" value="ACD11 DEHYDROGENASE"/>
    <property type="match status" value="1"/>
</dbReference>
<keyword evidence="10" id="KW-1185">Reference proteome</keyword>
<evidence type="ECO:0000313" key="10">
    <source>
        <dbReference type="Proteomes" id="UP000766570"/>
    </source>
</evidence>
<dbReference type="Gene3D" id="1.20.140.10">
    <property type="entry name" value="Butyryl-CoA Dehydrogenase, subunit A, domain 3"/>
    <property type="match status" value="1"/>
</dbReference>
<dbReference type="InterPro" id="IPR036250">
    <property type="entry name" value="AcylCo_DH-like_C"/>
</dbReference>
<evidence type="ECO:0000256" key="4">
    <source>
        <dbReference type="ARBA" id="ARBA00022827"/>
    </source>
</evidence>
<reference evidence="9 10" key="1">
    <citation type="submission" date="2021-03" db="EMBL/GenBank/DDBJ databases">
        <title>Sequencing the genomes of 1000 actinobacteria strains.</title>
        <authorList>
            <person name="Klenk H.-P."/>
        </authorList>
    </citation>
    <scope>NUCLEOTIDE SEQUENCE [LARGE SCALE GENOMIC DNA]</scope>
    <source>
        <strain evidence="9 10">DSM 15454</strain>
    </source>
</reference>
<evidence type="ECO:0000256" key="3">
    <source>
        <dbReference type="ARBA" id="ARBA00022630"/>
    </source>
</evidence>
<name>A0ABS4WB09_9MICC</name>
<dbReference type="Pfam" id="PF02770">
    <property type="entry name" value="Acyl-CoA_dh_M"/>
    <property type="match status" value="1"/>
</dbReference>
<dbReference type="Gene3D" id="2.40.110.20">
    <property type="match status" value="1"/>
</dbReference>
<dbReference type="InterPro" id="IPR009075">
    <property type="entry name" value="AcylCo_DH/oxidase_C"/>
</dbReference>
<dbReference type="InterPro" id="IPR041504">
    <property type="entry name" value="AidB_N"/>
</dbReference>
<sequence>MKPMNFATSDPALLPLIERYLGPEDREKLVPVLTELGRDVAERLAPLADIADKNKPTLEHFDRDGKRVDKITYHPSYIELSRAAYETYGLSALSHRGIHGWENTPPHLAKYAMSYVFVQAEFGLACPVSMTDAAARTLRKFGDPELFAPYIDGLTSTDADTRFTGGMFMTETQAGTDIAMTETQAVRDGDAWRLSGKKWFTSNPDADVVLTLAKYPGGDDTTRGVGLFMLPKVLPDGTRNSYVIDRLKDKLGTRSMPSGEITLDGAYALQVGELDRGFKQMAEMINTSRLSNAMRAAALMRRAVHESVEHARSRVVFGKPLMQQPLMRNTILPLALETEAALGLIFHSGDMLQKADAGDENAKSLIRVLTPIAKHYVCKKARWVTGEAMEVRGGNGYIEDWPNSRLLRDSHLGSIWEGSSNVIALDVLRCMKQYGAHRGIAADMEAKLEALAATDAAPGAAQLTELWRELRTRGDALLEGENEDAQALIGHYTNAMAQGIMATLLLEQGIHESTSATGYRKLLVANSYLDSIVNGHTGTLPVALHWLDELVDGTAVPREAALKVFK</sequence>
<evidence type="ECO:0000256" key="5">
    <source>
        <dbReference type="RuleBase" id="RU362125"/>
    </source>
</evidence>
<dbReference type="InterPro" id="IPR006091">
    <property type="entry name" value="Acyl-CoA_Oxase/DH_mid-dom"/>
</dbReference>
<dbReference type="InterPro" id="IPR006089">
    <property type="entry name" value="Acyl-CoA_DH_CS"/>
</dbReference>
<gene>
    <name evidence="9" type="ORF">JOF46_001015</name>
</gene>
<organism evidence="9 10">
    <name type="scientific">Paeniglutamicibacter psychrophenolicus</name>
    <dbReference type="NCBI Taxonomy" id="257454"/>
    <lineage>
        <taxon>Bacteria</taxon>
        <taxon>Bacillati</taxon>
        <taxon>Actinomycetota</taxon>
        <taxon>Actinomycetes</taxon>
        <taxon>Micrococcales</taxon>
        <taxon>Micrococcaceae</taxon>
        <taxon>Paeniglutamicibacter</taxon>
    </lineage>
</organism>
<evidence type="ECO:0000259" key="7">
    <source>
        <dbReference type="Pfam" id="PF02770"/>
    </source>
</evidence>
<dbReference type="InterPro" id="IPR009100">
    <property type="entry name" value="AcylCoA_DH/oxidase_NM_dom_sf"/>
</dbReference>
<feature type="domain" description="Acyl-CoA dehydrogenase/oxidase C-terminal" evidence="6">
    <location>
        <begin position="275"/>
        <end position="429"/>
    </location>
</feature>
<accession>A0ABS4WB09</accession>
<protein>
    <submittedName>
        <fullName evidence="9">Alkylation response protein AidB-like acyl-CoA dehydrogenase</fullName>
    </submittedName>
</protein>
<feature type="domain" description="Acyl-CoA oxidase/dehydrogenase middle" evidence="7">
    <location>
        <begin position="167"/>
        <end position="264"/>
    </location>
</feature>
<evidence type="ECO:0000259" key="8">
    <source>
        <dbReference type="Pfam" id="PF18158"/>
    </source>
</evidence>
<dbReference type="Pfam" id="PF00441">
    <property type="entry name" value="Acyl-CoA_dh_1"/>
    <property type="match status" value="1"/>
</dbReference>
<evidence type="ECO:0000256" key="2">
    <source>
        <dbReference type="ARBA" id="ARBA00009347"/>
    </source>
</evidence>
<feature type="domain" description="Adaptive response protein AidB N-terminal" evidence="8">
    <location>
        <begin position="3"/>
        <end position="160"/>
    </location>
</feature>